<accession>A0A6A5C183</accession>
<name>A0A6A5C183_NAEFO</name>
<dbReference type="SUPFAM" id="SSF50985">
    <property type="entry name" value="RCC1/BLIP-II"/>
    <property type="match status" value="1"/>
</dbReference>
<dbReference type="VEuPathDB" id="AmoebaDB:FDP41_013335"/>
<proteinExistence type="predicted"/>
<organism evidence="2 4">
    <name type="scientific">Naegleria fowleri</name>
    <name type="common">Brain eating amoeba</name>
    <dbReference type="NCBI Taxonomy" id="5763"/>
    <lineage>
        <taxon>Eukaryota</taxon>
        <taxon>Discoba</taxon>
        <taxon>Heterolobosea</taxon>
        <taxon>Tetramitia</taxon>
        <taxon>Eutetramitia</taxon>
        <taxon>Vahlkampfiidae</taxon>
        <taxon>Naegleria</taxon>
    </lineage>
</organism>
<gene>
    <name evidence="3" type="ORF">FDP41_012947</name>
    <name evidence="2" type="ORF">FDP41_013335</name>
</gene>
<dbReference type="VEuPathDB" id="AmoebaDB:FDP41_012947"/>
<evidence type="ECO:0000256" key="1">
    <source>
        <dbReference type="SAM" id="MobiDB-lite"/>
    </source>
</evidence>
<reference evidence="2 4" key="1">
    <citation type="journal article" date="2019" name="Sci. Rep.">
        <title>Nanopore sequencing improves the draft genome of the human pathogenic amoeba Naegleria fowleri.</title>
        <authorList>
            <person name="Liechti N."/>
            <person name="Schurch N."/>
            <person name="Bruggmann R."/>
            <person name="Wittwer M."/>
        </authorList>
    </citation>
    <scope>NUCLEOTIDE SEQUENCE [LARGE SCALE GENOMIC DNA]</scope>
    <source>
        <strain evidence="2 4">ATCC 30894</strain>
    </source>
</reference>
<dbReference type="VEuPathDB" id="AmoebaDB:NF0065360"/>
<dbReference type="VEuPathDB" id="AmoebaDB:NfTy_079160"/>
<keyword evidence="4" id="KW-1185">Reference proteome</keyword>
<sequence>MFSQTLTSSHQTKQVNSELVSMSKPSPNKRFHVFKQNPRQHVYACGKGFFMNYLNYKQQNRNSVTSTQEKDCLYEFTRIEFMDYLLDDMDDQIIKFEMKHGSVLILTQFGKVYGVGRNRGYVLGLRDCNPKPVPVDPN</sequence>
<dbReference type="InterPro" id="IPR009091">
    <property type="entry name" value="RCC1/BLIP-II"/>
</dbReference>
<dbReference type="EMBL" id="VFQX01000016">
    <property type="protein sequence ID" value="KAF0981159.1"/>
    <property type="molecule type" value="Genomic_DNA"/>
</dbReference>
<feature type="region of interest" description="Disordered" evidence="1">
    <location>
        <begin position="1"/>
        <end position="25"/>
    </location>
</feature>
<dbReference type="AlphaFoldDB" id="A0A6A5C183"/>
<evidence type="ECO:0000313" key="4">
    <source>
        <dbReference type="Proteomes" id="UP000444721"/>
    </source>
</evidence>
<dbReference type="RefSeq" id="XP_044565872.1">
    <property type="nucleotide sequence ID" value="XM_044703522.1"/>
</dbReference>
<dbReference type="GeneID" id="68120162"/>
<dbReference type="Gene3D" id="2.130.10.30">
    <property type="entry name" value="Regulator of chromosome condensation 1/beta-lactamase-inhibitor protein II"/>
    <property type="match status" value="1"/>
</dbReference>
<protein>
    <submittedName>
        <fullName evidence="2">Uncharacterized protein</fullName>
    </submittedName>
</protein>
<evidence type="ECO:0000313" key="2">
    <source>
        <dbReference type="EMBL" id="KAF0980552.1"/>
    </source>
</evidence>
<evidence type="ECO:0000313" key="3">
    <source>
        <dbReference type="EMBL" id="KAF0981159.1"/>
    </source>
</evidence>
<comment type="caution">
    <text evidence="2">The sequence shown here is derived from an EMBL/GenBank/DDBJ whole genome shotgun (WGS) entry which is preliminary data.</text>
</comment>
<dbReference type="EMBL" id="VFQX01000018">
    <property type="protein sequence ID" value="KAF0980552.1"/>
    <property type="molecule type" value="Genomic_DNA"/>
</dbReference>
<dbReference type="Proteomes" id="UP000444721">
    <property type="component" value="Unassembled WGS sequence"/>
</dbReference>